<dbReference type="InterPro" id="IPR015991">
    <property type="entry name" value="TatD/YcfH-like"/>
</dbReference>
<comment type="caution">
    <text evidence="3">The sequence shown here is derived from an EMBL/GenBank/DDBJ whole genome shotgun (WGS) entry which is preliminary data.</text>
</comment>
<dbReference type="FunFam" id="3.20.20.140:FF:000005">
    <property type="entry name" value="TatD family hydrolase"/>
    <property type="match status" value="1"/>
</dbReference>
<keyword evidence="1" id="KW-0479">Metal-binding</keyword>
<dbReference type="GO" id="GO:0016788">
    <property type="term" value="F:hydrolase activity, acting on ester bonds"/>
    <property type="evidence" value="ECO:0007669"/>
    <property type="project" value="InterPro"/>
</dbReference>
<dbReference type="EMBL" id="BARS01048654">
    <property type="protein sequence ID" value="GAG38825.1"/>
    <property type="molecule type" value="Genomic_DNA"/>
</dbReference>
<evidence type="ECO:0000256" key="1">
    <source>
        <dbReference type="ARBA" id="ARBA00022723"/>
    </source>
</evidence>
<gene>
    <name evidence="3" type="ORF">S01H1_72880</name>
</gene>
<dbReference type="CDD" id="cd01310">
    <property type="entry name" value="TatD_DNAse"/>
    <property type="match status" value="1"/>
</dbReference>
<evidence type="ECO:0000256" key="2">
    <source>
        <dbReference type="ARBA" id="ARBA00022801"/>
    </source>
</evidence>
<dbReference type="InterPro" id="IPR001130">
    <property type="entry name" value="TatD-like"/>
</dbReference>
<evidence type="ECO:0000313" key="3">
    <source>
        <dbReference type="EMBL" id="GAG38825.1"/>
    </source>
</evidence>
<protein>
    <submittedName>
        <fullName evidence="3">Uncharacterized protein</fullName>
    </submittedName>
</protein>
<dbReference type="Pfam" id="PF01026">
    <property type="entry name" value="TatD_DNase"/>
    <property type="match status" value="1"/>
</dbReference>
<dbReference type="AlphaFoldDB" id="X0X712"/>
<accession>X0X712</accession>
<organism evidence="3">
    <name type="scientific">marine sediment metagenome</name>
    <dbReference type="NCBI Taxonomy" id="412755"/>
    <lineage>
        <taxon>unclassified sequences</taxon>
        <taxon>metagenomes</taxon>
        <taxon>ecological metagenomes</taxon>
    </lineage>
</organism>
<dbReference type="GO" id="GO:0046872">
    <property type="term" value="F:metal ion binding"/>
    <property type="evidence" value="ECO:0007669"/>
    <property type="project" value="UniProtKB-KW"/>
</dbReference>
<dbReference type="PANTHER" id="PTHR46124:SF2">
    <property type="entry name" value="D-AMINOACYL-TRNA DEACYLASE"/>
    <property type="match status" value="1"/>
</dbReference>
<dbReference type="PANTHER" id="PTHR46124">
    <property type="entry name" value="D-AMINOACYL-TRNA DEACYLASE"/>
    <property type="match status" value="1"/>
</dbReference>
<dbReference type="SUPFAM" id="SSF51556">
    <property type="entry name" value="Metallo-dependent hydrolases"/>
    <property type="match status" value="1"/>
</dbReference>
<reference evidence="3" key="1">
    <citation type="journal article" date="2014" name="Front. Microbiol.">
        <title>High frequency of phylogenetically diverse reductive dehalogenase-homologous genes in deep subseafloor sedimentary metagenomes.</title>
        <authorList>
            <person name="Kawai M."/>
            <person name="Futagami T."/>
            <person name="Toyoda A."/>
            <person name="Takaki Y."/>
            <person name="Nishi S."/>
            <person name="Hori S."/>
            <person name="Arai W."/>
            <person name="Tsubouchi T."/>
            <person name="Morono Y."/>
            <person name="Uchiyama I."/>
            <person name="Ito T."/>
            <person name="Fujiyama A."/>
            <person name="Inagaki F."/>
            <person name="Takami H."/>
        </authorList>
    </citation>
    <scope>NUCLEOTIDE SEQUENCE</scope>
    <source>
        <strain evidence="3">Expedition CK06-06</strain>
    </source>
</reference>
<dbReference type="NCBIfam" id="TIGR00010">
    <property type="entry name" value="YchF/TatD family DNA exonuclease"/>
    <property type="match status" value="1"/>
</dbReference>
<dbReference type="Gene3D" id="3.20.20.140">
    <property type="entry name" value="Metal-dependent hydrolases"/>
    <property type="match status" value="1"/>
</dbReference>
<sequence length="230" mass="26197">MLFDTHCHLTLIKSNKDDIKAIIKNAVKNRITSIIDISAGLSDFFTRRIILKEVFCKYSCALYLSTGIPPYFSDKRVQRDIDEVKNQAESEKKVIGIGEIGLDYYHNYGDKKQQISLFIEQIDLANQLNLPVIIHTRDADSDLVDTLKHHKPLKDGIVHCFSSGVRIARALLDLGMYLSFAGNITYKKSDQLRDAARFVPRDRYVIETDSPYLPPEGYRGKPNEPANIIH</sequence>
<dbReference type="InterPro" id="IPR032466">
    <property type="entry name" value="Metal_Hydrolase"/>
</dbReference>
<proteinExistence type="predicted"/>
<name>X0X712_9ZZZZ</name>
<dbReference type="PIRSF" id="PIRSF005902">
    <property type="entry name" value="DNase_TatD"/>
    <property type="match status" value="1"/>
</dbReference>
<keyword evidence="2" id="KW-0378">Hydrolase</keyword>
<feature type="non-terminal residue" evidence="3">
    <location>
        <position position="230"/>
    </location>
</feature>
<dbReference type="GO" id="GO:0004536">
    <property type="term" value="F:DNA nuclease activity"/>
    <property type="evidence" value="ECO:0007669"/>
    <property type="project" value="InterPro"/>
</dbReference>